<dbReference type="EMBL" id="QGKX02001290">
    <property type="protein sequence ID" value="KAF3535008.1"/>
    <property type="molecule type" value="Genomic_DNA"/>
</dbReference>
<name>A0A8S9Q907_BRACR</name>
<accession>A0A8S9Q907</accession>
<dbReference type="Proteomes" id="UP000712600">
    <property type="component" value="Unassembled WGS sequence"/>
</dbReference>
<sequence length="84" mass="9239">MVRAHHSFHGTSMKPVSILHPSSRLFMPLRVESSLPPSLLTNCVCSQDTEEALDMIIHDQSPSKGRASLPSLFPMKLLSTPISL</sequence>
<protein>
    <submittedName>
        <fullName evidence="1">Uncharacterized protein</fullName>
    </submittedName>
</protein>
<organism evidence="1 2">
    <name type="scientific">Brassica cretica</name>
    <name type="common">Mustard</name>
    <dbReference type="NCBI Taxonomy" id="69181"/>
    <lineage>
        <taxon>Eukaryota</taxon>
        <taxon>Viridiplantae</taxon>
        <taxon>Streptophyta</taxon>
        <taxon>Embryophyta</taxon>
        <taxon>Tracheophyta</taxon>
        <taxon>Spermatophyta</taxon>
        <taxon>Magnoliopsida</taxon>
        <taxon>eudicotyledons</taxon>
        <taxon>Gunneridae</taxon>
        <taxon>Pentapetalae</taxon>
        <taxon>rosids</taxon>
        <taxon>malvids</taxon>
        <taxon>Brassicales</taxon>
        <taxon>Brassicaceae</taxon>
        <taxon>Brassiceae</taxon>
        <taxon>Brassica</taxon>
    </lineage>
</organism>
<evidence type="ECO:0000313" key="2">
    <source>
        <dbReference type="Proteomes" id="UP000712600"/>
    </source>
</evidence>
<comment type="caution">
    <text evidence="1">The sequence shown here is derived from an EMBL/GenBank/DDBJ whole genome shotgun (WGS) entry which is preliminary data.</text>
</comment>
<proteinExistence type="predicted"/>
<reference evidence="1" key="1">
    <citation type="submission" date="2019-12" db="EMBL/GenBank/DDBJ databases">
        <title>Genome sequencing and annotation of Brassica cretica.</title>
        <authorList>
            <person name="Studholme D.J."/>
            <person name="Sarris P."/>
        </authorList>
    </citation>
    <scope>NUCLEOTIDE SEQUENCE</scope>
    <source>
        <strain evidence="1">PFS-109/04</strain>
        <tissue evidence="1">Leaf</tissue>
    </source>
</reference>
<gene>
    <name evidence="1" type="ORF">F2Q69_00022585</name>
</gene>
<dbReference type="AlphaFoldDB" id="A0A8S9Q907"/>
<evidence type="ECO:0000313" key="1">
    <source>
        <dbReference type="EMBL" id="KAF3535008.1"/>
    </source>
</evidence>